<gene>
    <name evidence="1" type="ORF">CXB51_007724</name>
</gene>
<dbReference type="OrthoDB" id="997915at2759"/>
<name>A0A8J6D6U5_9ROSI</name>
<comment type="caution">
    <text evidence="1">The sequence shown here is derived from an EMBL/GenBank/DDBJ whole genome shotgun (WGS) entry which is preliminary data.</text>
</comment>
<reference evidence="1 2" key="1">
    <citation type="journal article" date="2021" name="bioRxiv">
        <title>The Gossypium anomalum genome as a resource for cotton improvement and evolutionary analysis of hybrid incompatibility.</title>
        <authorList>
            <person name="Grover C.E."/>
            <person name="Yuan D."/>
            <person name="Arick M.A."/>
            <person name="Miller E.R."/>
            <person name="Hu G."/>
            <person name="Peterson D.G."/>
            <person name="Wendel J.F."/>
            <person name="Udall J.A."/>
        </authorList>
    </citation>
    <scope>NUCLEOTIDE SEQUENCE [LARGE SCALE GENOMIC DNA]</scope>
    <source>
        <strain evidence="1">JFW-Udall</strain>
        <tissue evidence="1">Leaf</tissue>
    </source>
</reference>
<dbReference type="Gene3D" id="2.60.120.10">
    <property type="entry name" value="Jelly Rolls"/>
    <property type="match status" value="1"/>
</dbReference>
<dbReference type="InterPro" id="IPR014710">
    <property type="entry name" value="RmlC-like_jellyroll"/>
</dbReference>
<dbReference type="Proteomes" id="UP000701853">
    <property type="component" value="Chromosome 4"/>
</dbReference>
<dbReference type="EMBL" id="JAHUZN010000004">
    <property type="protein sequence ID" value="KAG8495830.1"/>
    <property type="molecule type" value="Genomic_DNA"/>
</dbReference>
<keyword evidence="2" id="KW-1185">Reference proteome</keyword>
<protein>
    <submittedName>
        <fullName evidence="1">Uncharacterized protein</fullName>
    </submittedName>
</protein>
<sequence length="92" mass="10197">MVNIWEFEKSYPIVLELFAVVVSADEQGIELVSIVTSTRAVVGEIGGKNSILKTIPSILQMSFNVSQEPTQHFLQMLETGTIIVPPMNLYQS</sequence>
<evidence type="ECO:0000313" key="2">
    <source>
        <dbReference type="Proteomes" id="UP000701853"/>
    </source>
</evidence>
<dbReference type="AlphaFoldDB" id="A0A8J6D6U5"/>
<evidence type="ECO:0000313" key="1">
    <source>
        <dbReference type="EMBL" id="KAG8495830.1"/>
    </source>
</evidence>
<organism evidence="1 2">
    <name type="scientific">Gossypium anomalum</name>
    <dbReference type="NCBI Taxonomy" id="47600"/>
    <lineage>
        <taxon>Eukaryota</taxon>
        <taxon>Viridiplantae</taxon>
        <taxon>Streptophyta</taxon>
        <taxon>Embryophyta</taxon>
        <taxon>Tracheophyta</taxon>
        <taxon>Spermatophyta</taxon>
        <taxon>Magnoliopsida</taxon>
        <taxon>eudicotyledons</taxon>
        <taxon>Gunneridae</taxon>
        <taxon>Pentapetalae</taxon>
        <taxon>rosids</taxon>
        <taxon>malvids</taxon>
        <taxon>Malvales</taxon>
        <taxon>Malvaceae</taxon>
        <taxon>Malvoideae</taxon>
        <taxon>Gossypium</taxon>
    </lineage>
</organism>
<accession>A0A8J6D6U5</accession>
<proteinExistence type="predicted"/>